<dbReference type="AlphaFoldDB" id="A0A4C1VI53"/>
<organism evidence="1 2">
    <name type="scientific">Eumeta variegata</name>
    <name type="common">Bagworm moth</name>
    <name type="synonym">Eumeta japonica</name>
    <dbReference type="NCBI Taxonomy" id="151549"/>
    <lineage>
        <taxon>Eukaryota</taxon>
        <taxon>Metazoa</taxon>
        <taxon>Ecdysozoa</taxon>
        <taxon>Arthropoda</taxon>
        <taxon>Hexapoda</taxon>
        <taxon>Insecta</taxon>
        <taxon>Pterygota</taxon>
        <taxon>Neoptera</taxon>
        <taxon>Endopterygota</taxon>
        <taxon>Lepidoptera</taxon>
        <taxon>Glossata</taxon>
        <taxon>Ditrysia</taxon>
        <taxon>Tineoidea</taxon>
        <taxon>Psychidae</taxon>
        <taxon>Oiketicinae</taxon>
        <taxon>Eumeta</taxon>
    </lineage>
</organism>
<dbReference type="EMBL" id="BGZK01000345">
    <property type="protein sequence ID" value="GBP38181.1"/>
    <property type="molecule type" value="Genomic_DNA"/>
</dbReference>
<dbReference type="Proteomes" id="UP000299102">
    <property type="component" value="Unassembled WGS sequence"/>
</dbReference>
<accession>A0A4C1VI53</accession>
<protein>
    <recommendedName>
        <fullName evidence="3">Mariner Mos1 transposase</fullName>
    </recommendedName>
</protein>
<sequence length="94" mass="10911">MKNHQKPLYYWFSDESWIYAYDPETKQSTVRLFQDEPNPTKVICAKSTLKIIPHDNASCHTSAKISLFLEGQKTELTGHPPGTQLFLFIPKREE</sequence>
<evidence type="ECO:0008006" key="3">
    <source>
        <dbReference type="Google" id="ProtNLM"/>
    </source>
</evidence>
<keyword evidence="2" id="KW-1185">Reference proteome</keyword>
<proteinExistence type="predicted"/>
<reference evidence="1 2" key="1">
    <citation type="journal article" date="2019" name="Commun. Biol.">
        <title>The bagworm genome reveals a unique fibroin gene that provides high tensile strength.</title>
        <authorList>
            <person name="Kono N."/>
            <person name="Nakamura H."/>
            <person name="Ohtoshi R."/>
            <person name="Tomita M."/>
            <person name="Numata K."/>
            <person name="Arakawa K."/>
        </authorList>
    </citation>
    <scope>NUCLEOTIDE SEQUENCE [LARGE SCALE GENOMIC DNA]</scope>
</reference>
<gene>
    <name evidence="1" type="ORF">EVAR_18060_1</name>
</gene>
<evidence type="ECO:0000313" key="1">
    <source>
        <dbReference type="EMBL" id="GBP38181.1"/>
    </source>
</evidence>
<dbReference type="OrthoDB" id="10261439at2759"/>
<evidence type="ECO:0000313" key="2">
    <source>
        <dbReference type="Proteomes" id="UP000299102"/>
    </source>
</evidence>
<name>A0A4C1VI53_EUMVA</name>
<comment type="caution">
    <text evidence="1">The sequence shown here is derived from an EMBL/GenBank/DDBJ whole genome shotgun (WGS) entry which is preliminary data.</text>
</comment>